<dbReference type="RefSeq" id="WP_216837595.1">
    <property type="nucleotide sequence ID" value="NZ_JAFNJS010000004.1"/>
</dbReference>
<dbReference type="PANTHER" id="PTHR30629">
    <property type="entry name" value="PROPHAGE INTEGRASE"/>
    <property type="match status" value="1"/>
</dbReference>
<keyword evidence="2" id="KW-0229">DNA integration</keyword>
<dbReference type="Pfam" id="PF13356">
    <property type="entry name" value="Arm-DNA-bind_3"/>
    <property type="match status" value="1"/>
</dbReference>
<evidence type="ECO:0000313" key="6">
    <source>
        <dbReference type="Proteomes" id="UP001595420"/>
    </source>
</evidence>
<keyword evidence="6" id="KW-1185">Reference proteome</keyword>
<dbReference type="PROSITE" id="PS51898">
    <property type="entry name" value="TYR_RECOMBINASE"/>
    <property type="match status" value="1"/>
</dbReference>
<dbReference type="EMBL" id="JBHRSB010000004">
    <property type="protein sequence ID" value="MFC3001543.1"/>
    <property type="molecule type" value="Genomic_DNA"/>
</dbReference>
<reference evidence="6" key="1">
    <citation type="journal article" date="2019" name="Int. J. Syst. Evol. Microbiol.">
        <title>The Global Catalogue of Microorganisms (GCM) 10K type strain sequencing project: providing services to taxonomists for standard genome sequencing and annotation.</title>
        <authorList>
            <consortium name="The Broad Institute Genomics Platform"/>
            <consortium name="The Broad Institute Genome Sequencing Center for Infectious Disease"/>
            <person name="Wu L."/>
            <person name="Ma J."/>
        </authorList>
    </citation>
    <scope>NUCLEOTIDE SEQUENCE [LARGE SCALE GENOMIC DNA]</scope>
    <source>
        <strain evidence="6">CGMCC 1.16855</strain>
    </source>
</reference>
<feature type="domain" description="Tyr recombinase" evidence="4">
    <location>
        <begin position="214"/>
        <end position="393"/>
    </location>
</feature>
<comment type="similarity">
    <text evidence="1">Belongs to the 'phage' integrase family.</text>
</comment>
<feature type="compositionally biased region" description="Basic residues" evidence="3">
    <location>
        <begin position="430"/>
        <end position="443"/>
    </location>
</feature>
<dbReference type="InterPro" id="IPR050808">
    <property type="entry name" value="Phage_Integrase"/>
</dbReference>
<name>A0ABV7BYD1_9PROT</name>
<dbReference type="InterPro" id="IPR002104">
    <property type="entry name" value="Integrase_catalytic"/>
</dbReference>
<evidence type="ECO:0000256" key="3">
    <source>
        <dbReference type="SAM" id="MobiDB-lite"/>
    </source>
</evidence>
<comment type="caution">
    <text evidence="5">The sequence shown here is derived from an EMBL/GenBank/DDBJ whole genome shotgun (WGS) entry which is preliminary data.</text>
</comment>
<dbReference type="PANTHER" id="PTHR30629:SF2">
    <property type="entry name" value="PROPHAGE INTEGRASE INTS-RELATED"/>
    <property type="match status" value="1"/>
</dbReference>
<evidence type="ECO:0000256" key="1">
    <source>
        <dbReference type="ARBA" id="ARBA00008857"/>
    </source>
</evidence>
<organism evidence="5 6">
    <name type="scientific">Falsiroseomonas tokyonensis</name>
    <dbReference type="NCBI Taxonomy" id="430521"/>
    <lineage>
        <taxon>Bacteria</taxon>
        <taxon>Pseudomonadati</taxon>
        <taxon>Pseudomonadota</taxon>
        <taxon>Alphaproteobacteria</taxon>
        <taxon>Acetobacterales</taxon>
        <taxon>Roseomonadaceae</taxon>
        <taxon>Falsiroseomonas</taxon>
    </lineage>
</organism>
<accession>A0ABV7BYD1</accession>
<dbReference type="Proteomes" id="UP001595420">
    <property type="component" value="Unassembled WGS sequence"/>
</dbReference>
<evidence type="ECO:0000313" key="5">
    <source>
        <dbReference type="EMBL" id="MFC3001543.1"/>
    </source>
</evidence>
<evidence type="ECO:0000256" key="2">
    <source>
        <dbReference type="ARBA" id="ARBA00022908"/>
    </source>
</evidence>
<proteinExistence type="inferred from homology"/>
<sequence length="488" mass="54184">MRIAVTEAVIADLQRETRTRLLDVWDATVRGLVLRILPSRRASWSVRAWTADGRRTSIKIGEHPSTKVADARRLALVQLGAVQQGRDPIGERRAAREVRRAAAAAITVDQALTDWQRARIYSAERPWSRTYAYRVESALRVHIPRRIRLQPLRDIRRETWTRLLAGVAQSTPGAGAFLYTVVSSFLGYAEAMGWIETHPLPRRGRTLIAPHVPPRTRVLDDHEWLAVWNAAEREPVKLRAFTRLLILTACRVSEVANIGVGEIMADGAIWAIPAARTKNSREHILPLSQLAQRELRLVWPPDTGALGPAWMLLGRSPTQGFTGNGKLLRRLFEASGTAGWTWHDLRRTARTGMTYLNVTEADAEAALNHVTGRSKLVATYDHSGPSASAITALRVWQSYVADVVEGRRSPGDAEARHRAALPEDLRYRSKPKFVARKKAKPGRKAPVLDQGADQPRQDPDSTLTGRQPALVPEAVEAAEDEEICGVSG</sequence>
<feature type="compositionally biased region" description="Acidic residues" evidence="3">
    <location>
        <begin position="476"/>
        <end position="488"/>
    </location>
</feature>
<evidence type="ECO:0000259" key="4">
    <source>
        <dbReference type="PROSITE" id="PS51898"/>
    </source>
</evidence>
<gene>
    <name evidence="5" type="ORF">ACFOD3_16675</name>
</gene>
<dbReference type="InterPro" id="IPR025166">
    <property type="entry name" value="Integrase_DNA_bind_dom"/>
</dbReference>
<dbReference type="Pfam" id="PF00589">
    <property type="entry name" value="Phage_integrase"/>
    <property type="match status" value="1"/>
</dbReference>
<feature type="region of interest" description="Disordered" evidence="3">
    <location>
        <begin position="430"/>
        <end position="488"/>
    </location>
</feature>
<protein>
    <submittedName>
        <fullName evidence="5">Tyrosine-type recombinase/integrase</fullName>
    </submittedName>
</protein>